<evidence type="ECO:0000259" key="2">
    <source>
        <dbReference type="Pfam" id="PF07995"/>
    </source>
</evidence>
<reference evidence="3" key="1">
    <citation type="submission" date="2018-07" db="EMBL/GenBank/DDBJ databases">
        <title>Genome assembly of strain Ka43.</title>
        <authorList>
            <person name="Kukolya J."/>
            <person name="Nagy I."/>
            <person name="Horvath B."/>
            <person name="Toth A."/>
        </authorList>
    </citation>
    <scope>NUCLEOTIDE SEQUENCE</scope>
    <source>
        <strain evidence="3">KB43</strain>
    </source>
</reference>
<name>A0A928YU35_9GAMM</name>
<evidence type="ECO:0000313" key="4">
    <source>
        <dbReference type="Proteomes" id="UP000652567"/>
    </source>
</evidence>
<dbReference type="Gene3D" id="2.120.10.30">
    <property type="entry name" value="TolB, C-terminal domain"/>
    <property type="match status" value="1"/>
</dbReference>
<dbReference type="InterPro" id="IPR012938">
    <property type="entry name" value="Glc/Sorbosone_DH"/>
</dbReference>
<dbReference type="AlphaFoldDB" id="A0A928YU35"/>
<protein>
    <submittedName>
        <fullName evidence="3">PQQ-dependent sugar dehydrogenase</fullName>
    </submittedName>
</protein>
<comment type="caution">
    <text evidence="3">The sequence shown here is derived from an EMBL/GenBank/DDBJ whole genome shotgun (WGS) entry which is preliminary data.</text>
</comment>
<feature type="domain" description="Glucose/Sorbosone dehydrogenase" evidence="2">
    <location>
        <begin position="67"/>
        <end position="390"/>
    </location>
</feature>
<dbReference type="RefSeq" id="WP_193909418.1">
    <property type="nucleotide sequence ID" value="NZ_PRDL01000001.1"/>
</dbReference>
<evidence type="ECO:0000256" key="1">
    <source>
        <dbReference type="SAM" id="SignalP"/>
    </source>
</evidence>
<keyword evidence="4" id="KW-1185">Reference proteome</keyword>
<evidence type="ECO:0000313" key="3">
    <source>
        <dbReference type="EMBL" id="MBE8717522.1"/>
    </source>
</evidence>
<proteinExistence type="predicted"/>
<dbReference type="PROSITE" id="PS51257">
    <property type="entry name" value="PROKAR_LIPOPROTEIN"/>
    <property type="match status" value="1"/>
</dbReference>
<dbReference type="Pfam" id="PF07995">
    <property type="entry name" value="GSDH"/>
    <property type="match status" value="1"/>
</dbReference>
<dbReference type="PANTHER" id="PTHR19328">
    <property type="entry name" value="HEDGEHOG-INTERACTING PROTEIN"/>
    <property type="match status" value="1"/>
</dbReference>
<feature type="chain" id="PRO_5037472915" evidence="1">
    <location>
        <begin position="24"/>
        <end position="408"/>
    </location>
</feature>
<sequence>MNKFGYVLTLGAALGLLSACSDSDNGNSASSAAVVSSVATSSSVSSVIPPEETPAESFTTTEVTKFTAPWAMTFLPDGRLLVTEMTGSLHVYNPASDTKSEISGVPETDRVSQGGLGDVVLHPDYATNSIIYISYVEKDDDLLGGAVARARLELDENGAGSLEDLEVIWRQVPKTTGEGHFGYRMIFDAEGMLWISSSERQKFDPAQDMNSNLGKIIRLNDDGSVPTDNPFVGQGEIASQVWSLGHRNILGMAFAADGRLWAHEMGPKDGDELNLIEKGVNYGYPIVSNGNHYDDTPIPDHSTRPEFRAPLITWTPVISPAGFIIYDGNLFSQWNGSGFIGGLSSQALIRVELDGETAREAERFDMQRRIREVEQGPDGAIWLLEDGNRGGNGWLLKLTPTSSREGPL</sequence>
<dbReference type="InterPro" id="IPR011041">
    <property type="entry name" value="Quinoprot_gluc/sorb_DH_b-prop"/>
</dbReference>
<dbReference type="PANTHER" id="PTHR19328:SF75">
    <property type="entry name" value="ALDOSE SUGAR DEHYDROGENASE YLII"/>
    <property type="match status" value="1"/>
</dbReference>
<organism evidence="3 4">
    <name type="scientific">Cellvibrio polysaccharolyticus</name>
    <dbReference type="NCBI Taxonomy" id="2082724"/>
    <lineage>
        <taxon>Bacteria</taxon>
        <taxon>Pseudomonadati</taxon>
        <taxon>Pseudomonadota</taxon>
        <taxon>Gammaproteobacteria</taxon>
        <taxon>Cellvibrionales</taxon>
        <taxon>Cellvibrionaceae</taxon>
        <taxon>Cellvibrio</taxon>
    </lineage>
</organism>
<dbReference type="Proteomes" id="UP000652567">
    <property type="component" value="Unassembled WGS sequence"/>
</dbReference>
<accession>A0A928YU35</accession>
<keyword evidence="1" id="KW-0732">Signal</keyword>
<gene>
    <name evidence="3" type="ORF">C4F51_10000</name>
</gene>
<dbReference type="SUPFAM" id="SSF50952">
    <property type="entry name" value="Soluble quinoprotein glucose dehydrogenase"/>
    <property type="match status" value="1"/>
</dbReference>
<dbReference type="InterPro" id="IPR011042">
    <property type="entry name" value="6-blade_b-propeller_TolB-like"/>
</dbReference>
<feature type="signal peptide" evidence="1">
    <location>
        <begin position="1"/>
        <end position="23"/>
    </location>
</feature>
<dbReference type="EMBL" id="PRDL01000001">
    <property type="protein sequence ID" value="MBE8717522.1"/>
    <property type="molecule type" value="Genomic_DNA"/>
</dbReference>